<dbReference type="PANTHER" id="PTHR47053">
    <property type="entry name" value="MUREIN DD-ENDOPEPTIDASE MEPH-RELATED"/>
    <property type="match status" value="1"/>
</dbReference>
<dbReference type="Pfam" id="PF00877">
    <property type="entry name" value="NLPC_P60"/>
    <property type="match status" value="1"/>
</dbReference>
<keyword evidence="3" id="KW-0378">Hydrolase</keyword>
<dbReference type="Gene3D" id="3.90.1720.10">
    <property type="entry name" value="endopeptidase domain like (from Nostoc punctiforme)"/>
    <property type="match status" value="1"/>
</dbReference>
<feature type="chain" id="PRO_5012150776" description="NlpC/P60 domain-containing protein" evidence="5">
    <location>
        <begin position="23"/>
        <end position="174"/>
    </location>
</feature>
<gene>
    <name evidence="7" type="ORF">BK742_28595</name>
</gene>
<comment type="similarity">
    <text evidence="1">Belongs to the peptidase C40 family.</text>
</comment>
<dbReference type="InterPro" id="IPR038765">
    <property type="entry name" value="Papain-like_cys_pep_sf"/>
</dbReference>
<keyword evidence="4" id="KW-0788">Thiol protease</keyword>
<evidence type="ECO:0000259" key="6">
    <source>
        <dbReference type="PROSITE" id="PS51935"/>
    </source>
</evidence>
<dbReference type="Proteomes" id="UP000195089">
    <property type="component" value="Unassembled WGS sequence"/>
</dbReference>
<dbReference type="PROSITE" id="PS51935">
    <property type="entry name" value="NLPC_P60"/>
    <property type="match status" value="1"/>
</dbReference>
<evidence type="ECO:0000256" key="3">
    <source>
        <dbReference type="ARBA" id="ARBA00022801"/>
    </source>
</evidence>
<feature type="signal peptide" evidence="5">
    <location>
        <begin position="1"/>
        <end position="22"/>
    </location>
</feature>
<evidence type="ECO:0000313" key="8">
    <source>
        <dbReference type="Proteomes" id="UP000195089"/>
    </source>
</evidence>
<comment type="caution">
    <text evidence="7">The sequence shown here is derived from an EMBL/GenBank/DDBJ whole genome shotgun (WGS) entry which is preliminary data.</text>
</comment>
<protein>
    <recommendedName>
        <fullName evidence="6">NlpC/P60 domain-containing protein</fullName>
    </recommendedName>
</protein>
<evidence type="ECO:0000256" key="2">
    <source>
        <dbReference type="ARBA" id="ARBA00022670"/>
    </source>
</evidence>
<dbReference type="InterPro" id="IPR000064">
    <property type="entry name" value="NLP_P60_dom"/>
</dbReference>
<dbReference type="RefSeq" id="WP_088120793.1">
    <property type="nucleotide sequence ID" value="NZ_NFDL01000126.1"/>
</dbReference>
<feature type="domain" description="NlpC/P60" evidence="6">
    <location>
        <begin position="50"/>
        <end position="174"/>
    </location>
</feature>
<accession>A0A243AWF0</accession>
<name>A0A243AWF0_BACTU</name>
<organism evidence="7 8">
    <name type="scientific">Bacillus thuringiensis serovar pingluonsis</name>
    <dbReference type="NCBI Taxonomy" id="180881"/>
    <lineage>
        <taxon>Bacteria</taxon>
        <taxon>Bacillati</taxon>
        <taxon>Bacillota</taxon>
        <taxon>Bacilli</taxon>
        <taxon>Bacillales</taxon>
        <taxon>Bacillaceae</taxon>
        <taxon>Bacillus</taxon>
        <taxon>Bacillus cereus group</taxon>
    </lineage>
</organism>
<dbReference type="PANTHER" id="PTHR47053:SF1">
    <property type="entry name" value="MUREIN DD-ENDOPEPTIDASE MEPH-RELATED"/>
    <property type="match status" value="1"/>
</dbReference>
<evidence type="ECO:0000256" key="1">
    <source>
        <dbReference type="ARBA" id="ARBA00007074"/>
    </source>
</evidence>
<dbReference type="SUPFAM" id="SSF54001">
    <property type="entry name" value="Cysteine proteinases"/>
    <property type="match status" value="1"/>
</dbReference>
<sequence>MKKILVGAITIGVILGFGSSFAAADELDSISKNENTIQSISASTTKSITTNQFNKVYAAMKKYEGTPYKYGGNSPKTGFDCSGLMQWGYGTQGIKLPRTAQDQYNKTTRIARSALQPGDLVFFKGTVPGKSGITHVGMYIGNNKFYNASNSGVGEASLNSSYWSKYIAGYGRIK</sequence>
<evidence type="ECO:0000256" key="5">
    <source>
        <dbReference type="SAM" id="SignalP"/>
    </source>
</evidence>
<dbReference type="GO" id="GO:0008234">
    <property type="term" value="F:cysteine-type peptidase activity"/>
    <property type="evidence" value="ECO:0007669"/>
    <property type="project" value="UniProtKB-KW"/>
</dbReference>
<proteinExistence type="inferred from homology"/>
<dbReference type="GO" id="GO:0006508">
    <property type="term" value="P:proteolysis"/>
    <property type="evidence" value="ECO:0007669"/>
    <property type="project" value="UniProtKB-KW"/>
</dbReference>
<evidence type="ECO:0000313" key="7">
    <source>
        <dbReference type="EMBL" id="OTY33968.1"/>
    </source>
</evidence>
<dbReference type="InterPro" id="IPR051202">
    <property type="entry name" value="Peptidase_C40"/>
</dbReference>
<reference evidence="7 8" key="1">
    <citation type="submission" date="2016-10" db="EMBL/GenBank/DDBJ databases">
        <title>Comparative genomics of Bacillus thuringiensis reveals a path to pathogens against multiple invertebrate hosts.</title>
        <authorList>
            <person name="Zheng J."/>
            <person name="Gao Q."/>
            <person name="Liu H."/>
            <person name="Peng D."/>
            <person name="Ruan L."/>
            <person name="Sun M."/>
        </authorList>
    </citation>
    <scope>NUCLEOTIDE SEQUENCE [LARGE SCALE GENOMIC DNA]</scope>
    <source>
        <strain evidence="7">BGSC 4BX1</strain>
    </source>
</reference>
<evidence type="ECO:0000256" key="4">
    <source>
        <dbReference type="ARBA" id="ARBA00022807"/>
    </source>
</evidence>
<dbReference type="EMBL" id="NFDL01000126">
    <property type="protein sequence ID" value="OTY33968.1"/>
    <property type="molecule type" value="Genomic_DNA"/>
</dbReference>
<keyword evidence="2" id="KW-0645">Protease</keyword>
<keyword evidence="5" id="KW-0732">Signal</keyword>
<dbReference type="AlphaFoldDB" id="A0A243AWF0"/>